<evidence type="ECO:0000256" key="1">
    <source>
        <dbReference type="SAM" id="MobiDB-lite"/>
    </source>
</evidence>
<reference evidence="2 3" key="1">
    <citation type="submission" date="2023-03" db="EMBL/GenBank/DDBJ databases">
        <title>High recombination rates correlate with genetic variation in Cardiocondyla obscurior ants.</title>
        <authorList>
            <person name="Errbii M."/>
        </authorList>
    </citation>
    <scope>NUCLEOTIDE SEQUENCE [LARGE SCALE GENOMIC DNA]</scope>
    <source>
        <strain evidence="2">Alpha-2009</strain>
        <tissue evidence="2">Whole body</tissue>
    </source>
</reference>
<dbReference type="EMBL" id="JADYXP020000007">
    <property type="protein sequence ID" value="KAL0120200.1"/>
    <property type="molecule type" value="Genomic_DNA"/>
</dbReference>
<evidence type="ECO:0000313" key="3">
    <source>
        <dbReference type="Proteomes" id="UP001430953"/>
    </source>
</evidence>
<keyword evidence="3" id="KW-1185">Reference proteome</keyword>
<proteinExistence type="predicted"/>
<comment type="caution">
    <text evidence="2">The sequence shown here is derived from an EMBL/GenBank/DDBJ whole genome shotgun (WGS) entry which is preliminary data.</text>
</comment>
<dbReference type="AlphaFoldDB" id="A0AAW2FY94"/>
<organism evidence="2 3">
    <name type="scientific">Cardiocondyla obscurior</name>
    <dbReference type="NCBI Taxonomy" id="286306"/>
    <lineage>
        <taxon>Eukaryota</taxon>
        <taxon>Metazoa</taxon>
        <taxon>Ecdysozoa</taxon>
        <taxon>Arthropoda</taxon>
        <taxon>Hexapoda</taxon>
        <taxon>Insecta</taxon>
        <taxon>Pterygota</taxon>
        <taxon>Neoptera</taxon>
        <taxon>Endopterygota</taxon>
        <taxon>Hymenoptera</taxon>
        <taxon>Apocrita</taxon>
        <taxon>Aculeata</taxon>
        <taxon>Formicoidea</taxon>
        <taxon>Formicidae</taxon>
        <taxon>Myrmicinae</taxon>
        <taxon>Cardiocondyla</taxon>
    </lineage>
</organism>
<sequence length="316" mass="36729">MYKRELFLLSHLAKKSLSTGHDHSDSIQVLNADVRDGCVFDGYSRGSHNEYVRRDTCRQNLIRSSKIAFAPYPRAFTFPRSFFTNNYYRGMSSCHDSFRGKQRRFSFNNRTRWWFSNCASFVLNYTRVKKKKKKKFYVGYFTTTKSFVENTRLTESDPFFILENHDDDDDDGGVYLLESAVNETDVPPRISRTSVADARVPKKNNNNNNNHSKKSNKYYRLCRHGSPKKFSPKTAPTTTKHNHRQDTGLYVNETATRDCEATKSVCQKRIVNDHYIRHTLASQSYGILLCTVRTPPKLNGDKFRTEKSCVILRALF</sequence>
<gene>
    <name evidence="2" type="ORF">PUN28_008093</name>
</gene>
<feature type="region of interest" description="Disordered" evidence="1">
    <location>
        <begin position="190"/>
        <end position="217"/>
    </location>
</feature>
<accession>A0AAW2FY94</accession>
<dbReference type="Proteomes" id="UP001430953">
    <property type="component" value="Unassembled WGS sequence"/>
</dbReference>
<evidence type="ECO:0000313" key="2">
    <source>
        <dbReference type="EMBL" id="KAL0120200.1"/>
    </source>
</evidence>
<name>A0AAW2FY94_9HYME</name>
<protein>
    <submittedName>
        <fullName evidence="2">Uncharacterized protein</fullName>
    </submittedName>
</protein>